<comment type="caution">
    <text evidence="1">The sequence shown here is derived from an EMBL/GenBank/DDBJ whole genome shotgun (WGS) entry which is preliminary data.</text>
</comment>
<accession>A0A7K3UDB3</accession>
<organism evidence="1 2">
    <name type="scientific">Rhizobium phaseoli</name>
    <dbReference type="NCBI Taxonomy" id="396"/>
    <lineage>
        <taxon>Bacteria</taxon>
        <taxon>Pseudomonadati</taxon>
        <taxon>Pseudomonadota</taxon>
        <taxon>Alphaproteobacteria</taxon>
        <taxon>Hyphomicrobiales</taxon>
        <taxon>Rhizobiaceae</taxon>
        <taxon>Rhizobium/Agrobacterium group</taxon>
        <taxon>Rhizobium</taxon>
    </lineage>
</organism>
<dbReference type="RefSeq" id="WP_204330205.1">
    <property type="nucleotide sequence ID" value="NZ_WUFT01000008.1"/>
</dbReference>
<evidence type="ECO:0000313" key="2">
    <source>
        <dbReference type="Proteomes" id="UP000471753"/>
    </source>
</evidence>
<reference evidence="1 2" key="1">
    <citation type="submission" date="2019-12" db="EMBL/GenBank/DDBJ databases">
        <title>Rhizobium genotypes associated with high levels of biological nitrogen fixation by grain legumes in a temperate-maritime cropping system.</title>
        <authorList>
            <person name="Maluk M."/>
            <person name="Francesc Ferrando Molina F."/>
            <person name="Lopez Del Egido L."/>
            <person name="Lafos M."/>
            <person name="Langarica-Fuentes A."/>
            <person name="Gebre Yohannes G."/>
            <person name="Young M.W."/>
            <person name="Martin P."/>
            <person name="Gantlett R."/>
            <person name="Kenicer G."/>
            <person name="Hawes C."/>
            <person name="Begg G.S."/>
            <person name="Quilliam R.S."/>
            <person name="Squire G.R."/>
            <person name="Poole P.S."/>
            <person name="Young P.W."/>
            <person name="Iannetta P.M."/>
            <person name="James E.K."/>
        </authorList>
    </citation>
    <scope>NUCLEOTIDE SEQUENCE [LARGE SCALE GENOMIC DNA]</scope>
    <source>
        <strain evidence="1 2">JHI366</strain>
    </source>
</reference>
<proteinExistence type="predicted"/>
<sequence>MLRDQENGGPESGHRKCRIGQISEQYCYIEITVPLRPLPQESHISTGLNH</sequence>
<protein>
    <submittedName>
        <fullName evidence="1">Uncharacterized protein</fullName>
    </submittedName>
</protein>
<dbReference type="AlphaFoldDB" id="A0A7K3UDB3"/>
<dbReference type="Proteomes" id="UP000471753">
    <property type="component" value="Unassembled WGS sequence"/>
</dbReference>
<gene>
    <name evidence="1" type="ORF">GR197_14050</name>
</gene>
<name>A0A7K3UDB3_9HYPH</name>
<dbReference type="EMBL" id="WUFT01000008">
    <property type="protein sequence ID" value="NEJ71653.1"/>
    <property type="molecule type" value="Genomic_DNA"/>
</dbReference>
<evidence type="ECO:0000313" key="1">
    <source>
        <dbReference type="EMBL" id="NEJ71653.1"/>
    </source>
</evidence>